<comment type="caution">
    <text evidence="15">The sequence shown here is derived from an EMBL/GenBank/DDBJ whole genome shotgun (WGS) entry which is preliminary data.</text>
</comment>
<dbReference type="Proteomes" id="UP001595710">
    <property type="component" value="Unassembled WGS sequence"/>
</dbReference>
<comment type="function">
    <text evidence="4 14">Catalyzes ATP-dependent phosphorylation of adenosylcobinamide and addition of GMP to adenosylcobinamide phosphate.</text>
</comment>
<dbReference type="EC" id="2.7.7.62" evidence="14"/>
<evidence type="ECO:0000256" key="5">
    <source>
        <dbReference type="ARBA" id="ARBA00004692"/>
    </source>
</evidence>
<comment type="catalytic activity">
    <reaction evidence="2 14">
        <text>adenosylcob(III)inamide phosphate + GTP + H(+) = adenosylcob(III)inamide-GDP + diphosphate</text>
        <dbReference type="Rhea" id="RHEA:22712"/>
        <dbReference type="ChEBI" id="CHEBI:15378"/>
        <dbReference type="ChEBI" id="CHEBI:33019"/>
        <dbReference type="ChEBI" id="CHEBI:37565"/>
        <dbReference type="ChEBI" id="CHEBI:58502"/>
        <dbReference type="ChEBI" id="CHEBI:60487"/>
        <dbReference type="EC" id="2.7.7.62"/>
    </reaction>
</comment>
<comment type="catalytic activity">
    <reaction evidence="1 14">
        <text>adenosylcob(III)inamide + ATP = adenosylcob(III)inamide phosphate + ADP + H(+)</text>
        <dbReference type="Rhea" id="RHEA:15769"/>
        <dbReference type="ChEBI" id="CHEBI:2480"/>
        <dbReference type="ChEBI" id="CHEBI:15378"/>
        <dbReference type="ChEBI" id="CHEBI:30616"/>
        <dbReference type="ChEBI" id="CHEBI:58502"/>
        <dbReference type="ChEBI" id="CHEBI:456216"/>
        <dbReference type="EC" id="2.7.1.156"/>
    </reaction>
</comment>
<organism evidence="15 16">
    <name type="scientific">Reinekea marina</name>
    <dbReference type="NCBI Taxonomy" id="1310421"/>
    <lineage>
        <taxon>Bacteria</taxon>
        <taxon>Pseudomonadati</taxon>
        <taxon>Pseudomonadota</taxon>
        <taxon>Gammaproteobacteria</taxon>
        <taxon>Oceanospirillales</taxon>
        <taxon>Saccharospirillaceae</taxon>
        <taxon>Reinekea</taxon>
    </lineage>
</organism>
<evidence type="ECO:0000256" key="9">
    <source>
        <dbReference type="ARBA" id="ARBA00022679"/>
    </source>
</evidence>
<proteinExistence type="inferred from homology"/>
<dbReference type="NCBIfam" id="NF004469">
    <property type="entry name" value="PRK05800.1"/>
    <property type="match status" value="1"/>
</dbReference>
<comment type="pathway">
    <text evidence="6 14">Cofactor biosynthesis; adenosylcobalamin biosynthesis; adenosylcobalamin from cob(II)yrinate a,c-diamide: step 5/7.</text>
</comment>
<gene>
    <name evidence="15" type="primary">cobU</name>
    <name evidence="15" type="ORF">ACFOND_10990</name>
</gene>
<evidence type="ECO:0000256" key="3">
    <source>
        <dbReference type="ARBA" id="ARBA00001522"/>
    </source>
</evidence>
<dbReference type="PIRSF" id="PIRSF006135">
    <property type="entry name" value="CobU"/>
    <property type="match status" value="1"/>
</dbReference>
<keyword evidence="15" id="KW-0548">Nucleotidyltransferase</keyword>
<comment type="pathway">
    <text evidence="5 14">Cofactor biosynthesis; adenosylcobalamin biosynthesis; adenosylcobalamin from cob(II)yrinate a,c-diamide: step 6/7.</text>
</comment>
<name>A0ABV7WUR0_9GAMM</name>
<sequence>MLMLVTGGVKSGKSQLAQRSAEALSKQPLMIATAQRLDGEFNARIQHHIDTRPDHWRTVEAPLELAKALAEHPKDVIVVDCVGVWLTNLLVEAPDQRDTQVEQFIQVLKRRSEPTFIVSNESGFGVIGADSLTRQFIDELGLLNQKLAQLSTHFVTNFSGYPIWLKGNPIFKE</sequence>
<keyword evidence="10 14" id="KW-0547">Nucleotide-binding</keyword>
<dbReference type="PANTHER" id="PTHR34848">
    <property type="match status" value="1"/>
</dbReference>
<reference evidence="16" key="1">
    <citation type="journal article" date="2019" name="Int. J. Syst. Evol. Microbiol.">
        <title>The Global Catalogue of Microorganisms (GCM) 10K type strain sequencing project: providing services to taxonomists for standard genome sequencing and annotation.</title>
        <authorList>
            <consortium name="The Broad Institute Genomics Platform"/>
            <consortium name="The Broad Institute Genome Sequencing Center for Infectious Disease"/>
            <person name="Wu L."/>
            <person name="Ma J."/>
        </authorList>
    </citation>
    <scope>NUCLEOTIDE SEQUENCE [LARGE SCALE GENOMIC DNA]</scope>
    <source>
        <strain evidence="16">CECT 8288</strain>
    </source>
</reference>
<dbReference type="Pfam" id="PF02283">
    <property type="entry name" value="CobU"/>
    <property type="match status" value="1"/>
</dbReference>
<dbReference type="GO" id="GO:0043752">
    <property type="term" value="F:adenosylcobinamide kinase activity"/>
    <property type="evidence" value="ECO:0007669"/>
    <property type="project" value="UniProtKB-EC"/>
</dbReference>
<evidence type="ECO:0000256" key="2">
    <source>
        <dbReference type="ARBA" id="ARBA00000711"/>
    </source>
</evidence>
<dbReference type="EC" id="2.7.1.156" evidence="14"/>
<evidence type="ECO:0000256" key="13">
    <source>
        <dbReference type="ARBA" id="ARBA00023134"/>
    </source>
</evidence>
<dbReference type="RefSeq" id="WP_290281508.1">
    <property type="nucleotide sequence ID" value="NZ_JAUFQI010000001.1"/>
</dbReference>
<evidence type="ECO:0000256" key="14">
    <source>
        <dbReference type="PIRNR" id="PIRNR006135"/>
    </source>
</evidence>
<dbReference type="GO" id="GO:0008820">
    <property type="term" value="F:cobinamide phosphate guanylyltransferase activity"/>
    <property type="evidence" value="ECO:0007669"/>
    <property type="project" value="UniProtKB-EC"/>
</dbReference>
<keyword evidence="13 14" id="KW-0342">GTP-binding</keyword>
<evidence type="ECO:0000256" key="8">
    <source>
        <dbReference type="ARBA" id="ARBA00022573"/>
    </source>
</evidence>
<evidence type="ECO:0000256" key="10">
    <source>
        <dbReference type="ARBA" id="ARBA00022741"/>
    </source>
</evidence>
<protein>
    <recommendedName>
        <fullName evidence="14">Bifunctional adenosylcobalamin biosynthesis protein</fullName>
        <ecNumber evidence="14">2.7.1.156</ecNumber>
        <ecNumber evidence="14">2.7.7.62</ecNumber>
    </recommendedName>
</protein>
<evidence type="ECO:0000313" key="15">
    <source>
        <dbReference type="EMBL" id="MFC3702170.1"/>
    </source>
</evidence>
<dbReference type="InterPro" id="IPR027417">
    <property type="entry name" value="P-loop_NTPase"/>
</dbReference>
<dbReference type="PANTHER" id="PTHR34848:SF1">
    <property type="entry name" value="BIFUNCTIONAL ADENOSYLCOBALAMIN BIOSYNTHESIS PROTEIN COBU"/>
    <property type="match status" value="1"/>
</dbReference>
<keyword evidence="9 14" id="KW-0808">Transferase</keyword>
<evidence type="ECO:0000256" key="4">
    <source>
        <dbReference type="ARBA" id="ARBA00003889"/>
    </source>
</evidence>
<evidence type="ECO:0000256" key="12">
    <source>
        <dbReference type="ARBA" id="ARBA00022840"/>
    </source>
</evidence>
<dbReference type="SUPFAM" id="SSF52540">
    <property type="entry name" value="P-loop containing nucleoside triphosphate hydrolases"/>
    <property type="match status" value="1"/>
</dbReference>
<dbReference type="InterPro" id="IPR003203">
    <property type="entry name" value="CobU/CobP"/>
</dbReference>
<comment type="similarity">
    <text evidence="7 14">Belongs to the CobU/CobP family.</text>
</comment>
<evidence type="ECO:0000256" key="11">
    <source>
        <dbReference type="ARBA" id="ARBA00022777"/>
    </source>
</evidence>
<evidence type="ECO:0000256" key="1">
    <source>
        <dbReference type="ARBA" id="ARBA00000312"/>
    </source>
</evidence>
<accession>A0ABV7WUR0</accession>
<keyword evidence="11 14" id="KW-0418">Kinase</keyword>
<evidence type="ECO:0000313" key="16">
    <source>
        <dbReference type="Proteomes" id="UP001595710"/>
    </source>
</evidence>
<comment type="catalytic activity">
    <reaction evidence="3">
        <text>adenosylcob(III)inamide + GTP = adenosylcob(III)inamide phosphate + GDP + H(+)</text>
        <dbReference type="Rhea" id="RHEA:15765"/>
        <dbReference type="ChEBI" id="CHEBI:2480"/>
        <dbReference type="ChEBI" id="CHEBI:15378"/>
        <dbReference type="ChEBI" id="CHEBI:37565"/>
        <dbReference type="ChEBI" id="CHEBI:58189"/>
        <dbReference type="ChEBI" id="CHEBI:58502"/>
        <dbReference type="EC" id="2.7.1.156"/>
    </reaction>
</comment>
<dbReference type="Gene3D" id="3.40.50.300">
    <property type="entry name" value="P-loop containing nucleotide triphosphate hydrolases"/>
    <property type="match status" value="1"/>
</dbReference>
<keyword evidence="8 14" id="KW-0169">Cobalamin biosynthesis</keyword>
<evidence type="ECO:0000256" key="6">
    <source>
        <dbReference type="ARBA" id="ARBA00005159"/>
    </source>
</evidence>
<dbReference type="CDD" id="cd00544">
    <property type="entry name" value="CobU"/>
    <property type="match status" value="1"/>
</dbReference>
<dbReference type="EMBL" id="JBHRYN010000012">
    <property type="protein sequence ID" value="MFC3702170.1"/>
    <property type="molecule type" value="Genomic_DNA"/>
</dbReference>
<keyword evidence="16" id="KW-1185">Reference proteome</keyword>
<keyword evidence="12 14" id="KW-0067">ATP-binding</keyword>
<evidence type="ECO:0000256" key="7">
    <source>
        <dbReference type="ARBA" id="ARBA00007490"/>
    </source>
</evidence>